<name>A0A9J7ANX1_9PROT</name>
<dbReference type="InterPro" id="IPR036135">
    <property type="entry name" value="MoeA_linker/N_sf"/>
</dbReference>
<dbReference type="Gene3D" id="2.40.340.10">
    <property type="entry name" value="MoeA, C-terminal, domain IV"/>
    <property type="match status" value="1"/>
</dbReference>
<evidence type="ECO:0000313" key="13">
    <source>
        <dbReference type="EMBL" id="UUX49112.1"/>
    </source>
</evidence>
<dbReference type="Gene3D" id="3.40.980.10">
    <property type="entry name" value="MoaB/Mog-like domain"/>
    <property type="match status" value="1"/>
</dbReference>
<dbReference type="NCBIfam" id="TIGR00177">
    <property type="entry name" value="molyb_syn"/>
    <property type="match status" value="1"/>
</dbReference>
<dbReference type="GO" id="GO:0061599">
    <property type="term" value="F:molybdopterin molybdotransferase activity"/>
    <property type="evidence" value="ECO:0007669"/>
    <property type="project" value="UniProtKB-UniRule"/>
</dbReference>
<evidence type="ECO:0000256" key="3">
    <source>
        <dbReference type="ARBA" id="ARBA00005046"/>
    </source>
</evidence>
<dbReference type="GO" id="GO:0046872">
    <property type="term" value="F:metal ion binding"/>
    <property type="evidence" value="ECO:0007669"/>
    <property type="project" value="UniProtKB-UniRule"/>
</dbReference>
<evidence type="ECO:0000256" key="11">
    <source>
        <dbReference type="RuleBase" id="RU365090"/>
    </source>
</evidence>
<dbReference type="PROSITE" id="PS01079">
    <property type="entry name" value="MOCF_BIOSYNTHESIS_2"/>
    <property type="match status" value="1"/>
</dbReference>
<sequence>MSQLTDDCFAFGGKLIPVADALARFREILHPIVEQERVPLGAALGRILAQDIVATRSVPPHDNSAVDGYAVYFDDLATDADTVLPVAATVAAGHPLDSSQRRGTAIRIFTGAPMPLGEDGDAPDTVMMQEDCRAEGDRVVIPPGIKRGANRRFAGEDISEGTRILEAGIRLRPQDIGLAAATGLTELPVFKPLRVAIFSTGDEIRDPGADAPSGTVYDSNRHTLAALLRGLGCEIADMGILPDRLDGIRDGLAKAAAEADMILTSGGVSSGGEDHVKAAVEAQGSLHSWRLAIKPGRPVALGQVGKTPFVGLPGNPVAVMVTFLRVARPLIEQLSGARPHAPELFPVRAAFDYKKKIDRREYVRVMLRRNGDGALEAEKFEREGAGVLSSMVAADGLVELPESCTRVKAGDIVDYLPFSEVGL</sequence>
<dbReference type="InterPro" id="IPR036688">
    <property type="entry name" value="MoeA_C_domain_IV_sf"/>
</dbReference>
<dbReference type="Proteomes" id="UP001060336">
    <property type="component" value="Chromosome"/>
</dbReference>
<organism evidence="13 14">
    <name type="scientific">Nisaea acidiphila</name>
    <dbReference type="NCBI Taxonomy" id="1862145"/>
    <lineage>
        <taxon>Bacteria</taxon>
        <taxon>Pseudomonadati</taxon>
        <taxon>Pseudomonadota</taxon>
        <taxon>Alphaproteobacteria</taxon>
        <taxon>Rhodospirillales</taxon>
        <taxon>Thalassobaculaceae</taxon>
        <taxon>Nisaea</taxon>
    </lineage>
</organism>
<dbReference type="AlphaFoldDB" id="A0A9J7ANX1"/>
<evidence type="ECO:0000256" key="10">
    <source>
        <dbReference type="ARBA" id="ARBA00047317"/>
    </source>
</evidence>
<proteinExistence type="inferred from homology"/>
<evidence type="ECO:0000256" key="8">
    <source>
        <dbReference type="ARBA" id="ARBA00022842"/>
    </source>
</evidence>
<dbReference type="RefSeq" id="WP_257767613.1">
    <property type="nucleotide sequence ID" value="NZ_CP102480.1"/>
</dbReference>
<dbReference type="Pfam" id="PF03454">
    <property type="entry name" value="MoeA_C"/>
    <property type="match status" value="1"/>
</dbReference>
<dbReference type="SUPFAM" id="SSF63882">
    <property type="entry name" value="MoeA N-terminal region -like"/>
    <property type="match status" value="1"/>
</dbReference>
<evidence type="ECO:0000256" key="5">
    <source>
        <dbReference type="ARBA" id="ARBA00022505"/>
    </source>
</evidence>
<evidence type="ECO:0000256" key="4">
    <source>
        <dbReference type="ARBA" id="ARBA00010763"/>
    </source>
</evidence>
<protein>
    <recommendedName>
        <fullName evidence="11">Molybdopterin molybdenumtransferase</fullName>
        <ecNumber evidence="11">2.10.1.1</ecNumber>
    </recommendedName>
</protein>
<dbReference type="InterPro" id="IPR001453">
    <property type="entry name" value="MoaB/Mog_dom"/>
</dbReference>
<keyword evidence="5 11" id="KW-0500">Molybdenum</keyword>
<dbReference type="InterPro" id="IPR008284">
    <property type="entry name" value="MoCF_biosynth_CS"/>
</dbReference>
<comment type="pathway">
    <text evidence="3 11">Cofactor biosynthesis; molybdopterin biosynthesis.</text>
</comment>
<evidence type="ECO:0000256" key="7">
    <source>
        <dbReference type="ARBA" id="ARBA00022723"/>
    </source>
</evidence>
<evidence type="ECO:0000259" key="12">
    <source>
        <dbReference type="SMART" id="SM00852"/>
    </source>
</evidence>
<keyword evidence="8 11" id="KW-0460">Magnesium</keyword>
<dbReference type="SUPFAM" id="SSF63867">
    <property type="entry name" value="MoeA C-terminal domain-like"/>
    <property type="match status" value="1"/>
</dbReference>
<dbReference type="CDD" id="cd00887">
    <property type="entry name" value="MoeA"/>
    <property type="match status" value="1"/>
</dbReference>
<evidence type="ECO:0000256" key="9">
    <source>
        <dbReference type="ARBA" id="ARBA00023150"/>
    </source>
</evidence>
<dbReference type="PANTHER" id="PTHR10192">
    <property type="entry name" value="MOLYBDOPTERIN BIOSYNTHESIS PROTEIN"/>
    <property type="match status" value="1"/>
</dbReference>
<dbReference type="EMBL" id="CP102480">
    <property type="protein sequence ID" value="UUX49112.1"/>
    <property type="molecule type" value="Genomic_DNA"/>
</dbReference>
<dbReference type="GO" id="GO:0005829">
    <property type="term" value="C:cytosol"/>
    <property type="evidence" value="ECO:0007669"/>
    <property type="project" value="TreeGrafter"/>
</dbReference>
<dbReference type="Gene3D" id="2.170.190.11">
    <property type="entry name" value="Molybdopterin biosynthesis moea protein, domain 3"/>
    <property type="match status" value="1"/>
</dbReference>
<comment type="catalytic activity">
    <reaction evidence="10">
        <text>adenylyl-molybdopterin + molybdate = Mo-molybdopterin + AMP + H(+)</text>
        <dbReference type="Rhea" id="RHEA:35047"/>
        <dbReference type="ChEBI" id="CHEBI:15378"/>
        <dbReference type="ChEBI" id="CHEBI:36264"/>
        <dbReference type="ChEBI" id="CHEBI:62727"/>
        <dbReference type="ChEBI" id="CHEBI:71302"/>
        <dbReference type="ChEBI" id="CHEBI:456215"/>
        <dbReference type="EC" id="2.10.1.1"/>
    </reaction>
</comment>
<dbReference type="InterPro" id="IPR036425">
    <property type="entry name" value="MoaB/Mog-like_dom_sf"/>
</dbReference>
<dbReference type="SUPFAM" id="SSF53218">
    <property type="entry name" value="Molybdenum cofactor biosynthesis proteins"/>
    <property type="match status" value="1"/>
</dbReference>
<comment type="cofactor">
    <cofactor evidence="1 11">
        <name>Mg(2+)</name>
        <dbReference type="ChEBI" id="CHEBI:18420"/>
    </cofactor>
</comment>
<evidence type="ECO:0000256" key="1">
    <source>
        <dbReference type="ARBA" id="ARBA00001946"/>
    </source>
</evidence>
<evidence type="ECO:0000313" key="14">
    <source>
        <dbReference type="Proteomes" id="UP001060336"/>
    </source>
</evidence>
<dbReference type="InterPro" id="IPR038987">
    <property type="entry name" value="MoeA-like"/>
</dbReference>
<evidence type="ECO:0000256" key="6">
    <source>
        <dbReference type="ARBA" id="ARBA00022679"/>
    </source>
</evidence>
<dbReference type="NCBIfam" id="NF045515">
    <property type="entry name" value="Glp_gephyrin"/>
    <property type="match status" value="1"/>
</dbReference>
<dbReference type="PANTHER" id="PTHR10192:SF5">
    <property type="entry name" value="GEPHYRIN"/>
    <property type="match status" value="1"/>
</dbReference>
<dbReference type="Pfam" id="PF03453">
    <property type="entry name" value="MoeA_N"/>
    <property type="match status" value="1"/>
</dbReference>
<dbReference type="GO" id="GO:0006777">
    <property type="term" value="P:Mo-molybdopterin cofactor biosynthetic process"/>
    <property type="evidence" value="ECO:0007669"/>
    <property type="project" value="UniProtKB-UniRule"/>
</dbReference>
<comment type="function">
    <text evidence="2 11">Catalyzes the insertion of molybdate into adenylated molybdopterin with the concomitant release of AMP.</text>
</comment>
<dbReference type="Pfam" id="PF00994">
    <property type="entry name" value="MoCF_biosynth"/>
    <property type="match status" value="1"/>
</dbReference>
<dbReference type="EC" id="2.10.1.1" evidence="11"/>
<accession>A0A9J7ANX1</accession>
<dbReference type="SMART" id="SM00852">
    <property type="entry name" value="MoCF_biosynth"/>
    <property type="match status" value="1"/>
</dbReference>
<comment type="similarity">
    <text evidence="4 11">Belongs to the MoeA family.</text>
</comment>
<evidence type="ECO:0000256" key="2">
    <source>
        <dbReference type="ARBA" id="ARBA00002901"/>
    </source>
</evidence>
<keyword evidence="7 11" id="KW-0479">Metal-binding</keyword>
<keyword evidence="9 11" id="KW-0501">Molybdenum cofactor biosynthesis</keyword>
<gene>
    <name evidence="13" type="ORF">NUH88_17120</name>
</gene>
<dbReference type="InterPro" id="IPR005110">
    <property type="entry name" value="MoeA_linker/N"/>
</dbReference>
<reference evidence="13" key="1">
    <citation type="submission" date="2022-08" db="EMBL/GenBank/DDBJ databases">
        <title>Nisaea acidiphila sp. nov., isolated from a marine algal debris and emended description of the genus Nisaea Urios et al. 2008.</title>
        <authorList>
            <person name="Kwon K."/>
        </authorList>
    </citation>
    <scope>NUCLEOTIDE SEQUENCE</scope>
    <source>
        <strain evidence="13">MEBiC11861</strain>
    </source>
</reference>
<keyword evidence="6 11" id="KW-0808">Transferase</keyword>
<dbReference type="InterPro" id="IPR005111">
    <property type="entry name" value="MoeA_C_domain_IV"/>
</dbReference>
<dbReference type="KEGG" id="naci:NUH88_17120"/>
<dbReference type="Gene3D" id="3.90.105.10">
    <property type="entry name" value="Molybdopterin biosynthesis moea protein, domain 2"/>
    <property type="match status" value="1"/>
</dbReference>
<feature type="domain" description="MoaB/Mog" evidence="12">
    <location>
        <begin position="196"/>
        <end position="333"/>
    </location>
</feature>
<dbReference type="FunFam" id="3.40.980.10:FF:000004">
    <property type="entry name" value="Molybdopterin molybdenumtransferase"/>
    <property type="match status" value="1"/>
</dbReference>
<keyword evidence="14" id="KW-1185">Reference proteome</keyword>